<reference evidence="2 3" key="1">
    <citation type="submission" date="2020-08" db="EMBL/GenBank/DDBJ databases">
        <title>Sequencing the genomes of 1000 actinobacteria strains.</title>
        <authorList>
            <person name="Klenk H.-P."/>
        </authorList>
    </citation>
    <scope>NUCLEOTIDE SEQUENCE [LARGE SCALE GENOMIC DNA]</scope>
    <source>
        <strain evidence="2 3">DSM 44786</strain>
    </source>
</reference>
<name>A0A7W7SAD7_9ACTN</name>
<dbReference type="Proteomes" id="UP000573327">
    <property type="component" value="Unassembled WGS sequence"/>
</dbReference>
<gene>
    <name evidence="2" type="ORF">F4556_002384</name>
</gene>
<evidence type="ECO:0008006" key="4">
    <source>
        <dbReference type="Google" id="ProtNLM"/>
    </source>
</evidence>
<evidence type="ECO:0000256" key="1">
    <source>
        <dbReference type="SAM" id="MobiDB-lite"/>
    </source>
</evidence>
<evidence type="ECO:0000313" key="3">
    <source>
        <dbReference type="Proteomes" id="UP000573327"/>
    </source>
</evidence>
<protein>
    <recommendedName>
        <fullName evidence="4">Mucin-2</fullName>
    </recommendedName>
</protein>
<organism evidence="2 3">
    <name type="scientific">Kitasatospora gansuensis</name>
    <dbReference type="NCBI Taxonomy" id="258050"/>
    <lineage>
        <taxon>Bacteria</taxon>
        <taxon>Bacillati</taxon>
        <taxon>Actinomycetota</taxon>
        <taxon>Actinomycetes</taxon>
        <taxon>Kitasatosporales</taxon>
        <taxon>Streptomycetaceae</taxon>
        <taxon>Kitasatospora</taxon>
    </lineage>
</organism>
<dbReference type="RefSeq" id="WP_184914125.1">
    <property type="nucleotide sequence ID" value="NZ_JACHJR010000001.1"/>
</dbReference>
<feature type="compositionally biased region" description="Basic and acidic residues" evidence="1">
    <location>
        <begin position="104"/>
        <end position="114"/>
    </location>
</feature>
<feature type="region of interest" description="Disordered" evidence="1">
    <location>
        <begin position="97"/>
        <end position="202"/>
    </location>
</feature>
<comment type="caution">
    <text evidence="2">The sequence shown here is derived from an EMBL/GenBank/DDBJ whole genome shotgun (WGS) entry which is preliminary data.</text>
</comment>
<feature type="compositionally biased region" description="Low complexity" evidence="1">
    <location>
        <begin position="179"/>
        <end position="194"/>
    </location>
</feature>
<proteinExistence type="predicted"/>
<accession>A0A7W7SAD7</accession>
<sequence length="326" mass="34465">MPWFKIDDSSHSHPKFLRAGNAALGLWLRCGAYSAQHLTEGIVPGIVAANYGTAPQAAKLVKTGLWHTAGHTCPRCPQPLEADDYVIHDFFEGGRNSTRAQVESAKRAAADRSARARSGRKSAPNPGGNADDPEPKTDPNESETAPETNPFDPQFPHSAAGGGGLSHRDDVEGGTHPLSSSSSYPRTSYGGTSSPQPPADQLPAVAFRTAGGGGETTPVQELVDAMGARQMTVSWALAAEEWTQLAAQVEQMGTAALAEHAARVWQAAKTKPYSARYFLPGWLALRPAPEHHRHPAAQALGGPSAALDYLADMADIANGYSTRESS</sequence>
<dbReference type="AlphaFoldDB" id="A0A7W7SAD7"/>
<evidence type="ECO:0000313" key="2">
    <source>
        <dbReference type="EMBL" id="MBB4946849.1"/>
    </source>
</evidence>
<keyword evidence="3" id="KW-1185">Reference proteome</keyword>
<dbReference type="EMBL" id="JACHJR010000001">
    <property type="protein sequence ID" value="MBB4946849.1"/>
    <property type="molecule type" value="Genomic_DNA"/>
</dbReference>